<dbReference type="EnsemblPlants" id="KQL11478">
    <property type="protein sequence ID" value="KQL11478"/>
    <property type="gene ID" value="SETIT_007754mg"/>
</dbReference>
<proteinExistence type="predicted"/>
<reference evidence="1" key="2">
    <citation type="submission" date="2018-08" db="UniProtKB">
        <authorList>
            <consortium name="EnsemblPlants"/>
        </authorList>
    </citation>
    <scope>IDENTIFICATION</scope>
    <source>
        <strain evidence="1">Yugu1</strain>
    </source>
</reference>
<organism evidence="1 2">
    <name type="scientific">Setaria italica</name>
    <name type="common">Foxtail millet</name>
    <name type="synonym">Panicum italicum</name>
    <dbReference type="NCBI Taxonomy" id="4555"/>
    <lineage>
        <taxon>Eukaryota</taxon>
        <taxon>Viridiplantae</taxon>
        <taxon>Streptophyta</taxon>
        <taxon>Embryophyta</taxon>
        <taxon>Tracheophyta</taxon>
        <taxon>Spermatophyta</taxon>
        <taxon>Magnoliopsida</taxon>
        <taxon>Liliopsida</taxon>
        <taxon>Poales</taxon>
        <taxon>Poaceae</taxon>
        <taxon>PACMAD clade</taxon>
        <taxon>Panicoideae</taxon>
        <taxon>Panicodae</taxon>
        <taxon>Paniceae</taxon>
        <taxon>Cenchrinae</taxon>
        <taxon>Setaria</taxon>
    </lineage>
</organism>
<keyword evidence="2" id="KW-1185">Reference proteome</keyword>
<evidence type="ECO:0000313" key="1">
    <source>
        <dbReference type="EnsemblPlants" id="KQL11478"/>
    </source>
</evidence>
<dbReference type="EMBL" id="AGNK02002616">
    <property type="status" value="NOT_ANNOTATED_CDS"/>
    <property type="molecule type" value="Genomic_DNA"/>
</dbReference>
<dbReference type="Gramene" id="KQL11478">
    <property type="protein sequence ID" value="KQL11478"/>
    <property type="gene ID" value="SETIT_007754mg"/>
</dbReference>
<dbReference type="AlphaFoldDB" id="K3Y0P3"/>
<dbReference type="HOGENOM" id="CLU_2853964_0_0_1"/>
<name>K3Y0P3_SETIT</name>
<accession>K3Y0P3</accession>
<sequence length="65" mass="7028">MAITRICSDQNHLVKGAIPPAATNPLVVHEGLSDSSYIYSHTVLDTCRSTEGLIYGSEQLLTTHT</sequence>
<dbReference type="InParanoid" id="K3Y0P3"/>
<reference evidence="2" key="1">
    <citation type="journal article" date="2012" name="Nat. Biotechnol.">
        <title>Reference genome sequence of the model plant Setaria.</title>
        <authorList>
            <person name="Bennetzen J.L."/>
            <person name="Schmutz J."/>
            <person name="Wang H."/>
            <person name="Percifield R."/>
            <person name="Hawkins J."/>
            <person name="Pontaroli A.C."/>
            <person name="Estep M."/>
            <person name="Feng L."/>
            <person name="Vaughn J.N."/>
            <person name="Grimwood J."/>
            <person name="Jenkins J."/>
            <person name="Barry K."/>
            <person name="Lindquist E."/>
            <person name="Hellsten U."/>
            <person name="Deshpande S."/>
            <person name="Wang X."/>
            <person name="Wu X."/>
            <person name="Mitros T."/>
            <person name="Triplett J."/>
            <person name="Yang X."/>
            <person name="Ye C.Y."/>
            <person name="Mauro-Herrera M."/>
            <person name="Wang L."/>
            <person name="Li P."/>
            <person name="Sharma M."/>
            <person name="Sharma R."/>
            <person name="Ronald P.C."/>
            <person name="Panaud O."/>
            <person name="Kellogg E.A."/>
            <person name="Brutnell T.P."/>
            <person name="Doust A.N."/>
            <person name="Tuskan G.A."/>
            <person name="Rokhsar D."/>
            <person name="Devos K.M."/>
        </authorList>
    </citation>
    <scope>NUCLEOTIDE SEQUENCE [LARGE SCALE GENOMIC DNA]</scope>
    <source>
        <strain evidence="2">cv. Yugu1</strain>
    </source>
</reference>
<evidence type="ECO:0000313" key="2">
    <source>
        <dbReference type="Proteomes" id="UP000004995"/>
    </source>
</evidence>
<dbReference type="Proteomes" id="UP000004995">
    <property type="component" value="Unassembled WGS sequence"/>
</dbReference>
<protein>
    <submittedName>
        <fullName evidence="1">Uncharacterized protein</fullName>
    </submittedName>
</protein>